<dbReference type="FunFam" id="3.80.10.10:FF:002338">
    <property type="entry name" value="Predicted protein"/>
    <property type="match status" value="1"/>
</dbReference>
<dbReference type="InterPro" id="IPR036047">
    <property type="entry name" value="F-box-like_dom_sf"/>
</dbReference>
<dbReference type="RefSeq" id="XP_020917467.1">
    <property type="nucleotide sequence ID" value="XM_021061808.2"/>
</dbReference>
<dbReference type="AlphaFoldDB" id="A0A913YC65"/>
<accession>A0A913YC65</accession>
<evidence type="ECO:0000313" key="5">
    <source>
        <dbReference type="Proteomes" id="UP000887567"/>
    </source>
</evidence>
<dbReference type="Pfam" id="PF12937">
    <property type="entry name" value="F-box-like"/>
    <property type="match status" value="1"/>
</dbReference>
<organism evidence="4 5">
    <name type="scientific">Exaiptasia diaphana</name>
    <name type="common">Tropical sea anemone</name>
    <name type="synonym">Aiptasia pulchella</name>
    <dbReference type="NCBI Taxonomy" id="2652724"/>
    <lineage>
        <taxon>Eukaryota</taxon>
        <taxon>Metazoa</taxon>
        <taxon>Cnidaria</taxon>
        <taxon>Anthozoa</taxon>
        <taxon>Hexacorallia</taxon>
        <taxon>Actiniaria</taxon>
        <taxon>Aiptasiidae</taxon>
        <taxon>Exaiptasia</taxon>
    </lineage>
</organism>
<protein>
    <recommendedName>
        <fullName evidence="3">F-box domain-containing protein</fullName>
    </recommendedName>
</protein>
<feature type="region of interest" description="Disordered" evidence="2">
    <location>
        <begin position="236"/>
        <end position="266"/>
    </location>
</feature>
<dbReference type="SUPFAM" id="SSF52047">
    <property type="entry name" value="RNI-like"/>
    <property type="match status" value="2"/>
</dbReference>
<dbReference type="Pfam" id="PF25372">
    <property type="entry name" value="DUF7885"/>
    <property type="match status" value="1"/>
</dbReference>
<dbReference type="PANTHER" id="PTHR13318">
    <property type="entry name" value="PARTNER OF PAIRED, ISOFORM B-RELATED"/>
    <property type="match status" value="1"/>
</dbReference>
<dbReference type="PANTHER" id="PTHR13318:SF50">
    <property type="entry name" value="F-BOX_LRR-REPEAT PROTEIN 7"/>
    <property type="match status" value="1"/>
</dbReference>
<evidence type="ECO:0000313" key="4">
    <source>
        <dbReference type="EnsemblMetazoa" id="XP_020917467.1"/>
    </source>
</evidence>
<feature type="domain" description="F-box" evidence="3">
    <location>
        <begin position="384"/>
        <end position="430"/>
    </location>
</feature>
<dbReference type="InterPro" id="IPR057207">
    <property type="entry name" value="FBXL15_LRR"/>
</dbReference>
<evidence type="ECO:0000256" key="2">
    <source>
        <dbReference type="SAM" id="MobiDB-lite"/>
    </source>
</evidence>
<dbReference type="SMART" id="SM00367">
    <property type="entry name" value="LRR_CC"/>
    <property type="match status" value="10"/>
</dbReference>
<keyword evidence="5" id="KW-1185">Reference proteome</keyword>
<dbReference type="SUPFAM" id="SSF81383">
    <property type="entry name" value="F-box domain"/>
    <property type="match status" value="1"/>
</dbReference>
<dbReference type="GO" id="GO:0019005">
    <property type="term" value="C:SCF ubiquitin ligase complex"/>
    <property type="evidence" value="ECO:0007669"/>
    <property type="project" value="TreeGrafter"/>
</dbReference>
<feature type="compositionally biased region" description="Basic and acidic residues" evidence="2">
    <location>
        <begin position="23"/>
        <end position="39"/>
    </location>
</feature>
<evidence type="ECO:0000256" key="1">
    <source>
        <dbReference type="ARBA" id="ARBA00022786"/>
    </source>
</evidence>
<dbReference type="Proteomes" id="UP000887567">
    <property type="component" value="Unplaced"/>
</dbReference>
<dbReference type="EnsemblMetazoa" id="XM_021061808.2">
    <property type="protein sequence ID" value="XP_020917467.1"/>
    <property type="gene ID" value="LOC110254768"/>
</dbReference>
<dbReference type="GO" id="GO:0031146">
    <property type="term" value="P:SCF-dependent proteasomal ubiquitin-dependent protein catabolic process"/>
    <property type="evidence" value="ECO:0007669"/>
    <property type="project" value="TreeGrafter"/>
</dbReference>
<reference evidence="4" key="1">
    <citation type="submission" date="2022-11" db="UniProtKB">
        <authorList>
            <consortium name="EnsemblMetazoa"/>
        </authorList>
    </citation>
    <scope>IDENTIFICATION</scope>
</reference>
<dbReference type="Pfam" id="PF13516">
    <property type="entry name" value="LRR_6"/>
    <property type="match status" value="1"/>
</dbReference>
<dbReference type="PROSITE" id="PS50181">
    <property type="entry name" value="FBOX"/>
    <property type="match status" value="1"/>
</dbReference>
<dbReference type="Gene3D" id="3.80.10.10">
    <property type="entry name" value="Ribonuclease Inhibitor"/>
    <property type="match status" value="2"/>
</dbReference>
<dbReference type="GeneID" id="110254768"/>
<dbReference type="OrthoDB" id="423607at2759"/>
<dbReference type="KEGG" id="epa:110254768"/>
<feature type="region of interest" description="Disordered" evidence="2">
    <location>
        <begin position="128"/>
        <end position="175"/>
    </location>
</feature>
<dbReference type="FunFam" id="3.80.10.10:FF:002339">
    <property type="entry name" value="Predicted protein"/>
    <property type="match status" value="1"/>
</dbReference>
<sequence length="762" mass="85747">MGNSQGRPSSVPPVSTKSPRSGKYPESKHNISKNGLDHHPNKRNAHHSKVEFDIPDFLQEKQEVRKSPVFQRHLRDPDPVIVQEGTSVNRGLLIPKSELQVPDFLSQTQYHGKLLNVTSKQEVIEKRQSYPSIEDMTDKSNSQRYVKPRQHSKQHNTTTIEQTKSSHSKSMSSLHNTEVGLTQTKSNDFIDDFGAFSLKRKSKTVVDNDKNNDNHSKGRLAPGVTSARKYVVNQPMTSRNASRDMHDNSHMSGMDDDSLQSMSSISNKDSRNNFVAQKLPHSFHSQDDIQVPQGYESPDSALGYIADSSVNNPDSSIESGRKITRQNSLQAHLRQRLQDYERFKEIHSNSGVHARYDSDSTTISDQSIFGKGMSSVTPLSHPNFVHINSLQDGILLKILSYLNTLELCKTSGVCRRWQSLAWDPILWNKIEIVNYKESNINRVLRNLLGTLAEGTQGYCLTVHHIRLNGCELLSDKALGSIARYCIDLEKLEVDGCCCITSRGLQDLLLNCHSLSHLNLSGCTCVNSLSMPNANGFSLENNATYLKLLQLDLSDCVAFDDFGLRTLGLTCRMLETLYLRRCSRITDVGIKHIASHCHHLKELSTSDCFKIRDFSLKEIAKNTPGLRYLSVAKCPVSDTGIKYIGRHCVRLKYLNIRGCDAVTDIGIAYVVQNCLKLRSIDIGKCNITDNVLHTIGIHCPQLKKLSIRGCIKLTDEGIRSIATQCCNLQYFNVQECNLSYDTFTYIREHCRNCIIEHTCPAFF</sequence>
<dbReference type="InterPro" id="IPR001810">
    <property type="entry name" value="F-box_dom"/>
</dbReference>
<dbReference type="InterPro" id="IPR006553">
    <property type="entry name" value="Leu-rich_rpt_Cys-con_subtyp"/>
</dbReference>
<evidence type="ECO:0000259" key="3">
    <source>
        <dbReference type="PROSITE" id="PS50181"/>
    </source>
</evidence>
<keyword evidence="1" id="KW-0833">Ubl conjugation pathway</keyword>
<name>A0A913YC65_EXADI</name>
<dbReference type="InterPro" id="IPR032675">
    <property type="entry name" value="LRR_dom_sf"/>
</dbReference>
<proteinExistence type="predicted"/>
<dbReference type="InterPro" id="IPR001611">
    <property type="entry name" value="Leu-rich_rpt"/>
</dbReference>
<feature type="compositionally biased region" description="Low complexity" evidence="2">
    <location>
        <begin position="7"/>
        <end position="21"/>
    </location>
</feature>
<feature type="region of interest" description="Disordered" evidence="2">
    <location>
        <begin position="1"/>
        <end position="45"/>
    </location>
</feature>
<dbReference type="SMART" id="SM00256">
    <property type="entry name" value="FBOX"/>
    <property type="match status" value="1"/>
</dbReference>